<dbReference type="Proteomes" id="UP000190989">
    <property type="component" value="Unassembled WGS sequence"/>
</dbReference>
<proteinExistence type="predicted"/>
<dbReference type="RefSeq" id="WP_054946826.1">
    <property type="nucleotide sequence ID" value="NZ_FVZE01000001.1"/>
</dbReference>
<name>A0A1U6GS13_9SPHN</name>
<dbReference type="EMBL" id="FVZE01000001">
    <property type="protein sequence ID" value="SLJ86210.1"/>
    <property type="molecule type" value="Genomic_DNA"/>
</dbReference>
<organism evidence="1 2">
    <name type="scientific">Novosphingobium mathurense</name>
    <dbReference type="NCBI Taxonomy" id="428990"/>
    <lineage>
        <taxon>Bacteria</taxon>
        <taxon>Pseudomonadati</taxon>
        <taxon>Pseudomonadota</taxon>
        <taxon>Alphaproteobacteria</taxon>
        <taxon>Sphingomonadales</taxon>
        <taxon>Sphingomonadaceae</taxon>
        <taxon>Novosphingobium</taxon>
    </lineage>
</organism>
<sequence>MTIRFAAAYGGKSPAIVRALCPSAPLGAVNDNGCKPILGGSARRAIAAYSEQMHLPMQAANDQRMLTEALRHFARHGLSAAAHARENAEAAKAASDEESCRWWISICRQLDRRMADALARKIARHG</sequence>
<keyword evidence="2" id="KW-1185">Reference proteome</keyword>
<evidence type="ECO:0000313" key="1">
    <source>
        <dbReference type="EMBL" id="SLJ86210.1"/>
    </source>
</evidence>
<dbReference type="AlphaFoldDB" id="A0A1U6GS13"/>
<reference evidence="2" key="1">
    <citation type="submission" date="2017-02" db="EMBL/GenBank/DDBJ databases">
        <authorList>
            <person name="Varghese N."/>
            <person name="Submissions S."/>
        </authorList>
    </citation>
    <scope>NUCLEOTIDE SEQUENCE [LARGE SCALE GENOMIC DNA]</scope>
    <source>
        <strain evidence="2">SM117</strain>
    </source>
</reference>
<gene>
    <name evidence="1" type="ORF">SAMN06295987_101137</name>
</gene>
<accession>A0A1U6GS13</accession>
<protein>
    <submittedName>
        <fullName evidence="1">Uncharacterized protein</fullName>
    </submittedName>
</protein>
<evidence type="ECO:0000313" key="2">
    <source>
        <dbReference type="Proteomes" id="UP000190989"/>
    </source>
</evidence>